<evidence type="ECO:0000256" key="1">
    <source>
        <dbReference type="ARBA" id="ARBA00022516"/>
    </source>
</evidence>
<dbReference type="EMBL" id="JAPMXC010000005">
    <property type="protein sequence ID" value="MCY0388544.1"/>
    <property type="molecule type" value="Genomic_DNA"/>
</dbReference>
<keyword evidence="3 8" id="KW-0479">Metal-binding</keyword>
<dbReference type="Gene3D" id="3.90.470.20">
    <property type="entry name" value="4'-phosphopantetheinyl transferase domain"/>
    <property type="match status" value="1"/>
</dbReference>
<name>A0ABT3ZPQ9_9BURK</name>
<comment type="function">
    <text evidence="8">Transfers the 4'-phosphopantetheine moiety from coenzyme A to a Ser of acyl-carrier-protein.</text>
</comment>
<comment type="similarity">
    <text evidence="8">Belongs to the P-Pant transferase superfamily. AcpS family.</text>
</comment>
<keyword evidence="5 8" id="KW-0460">Magnesium</keyword>
<dbReference type="EC" id="2.7.8.7" evidence="8"/>
<keyword evidence="4 8" id="KW-0276">Fatty acid metabolism</keyword>
<evidence type="ECO:0000256" key="3">
    <source>
        <dbReference type="ARBA" id="ARBA00022723"/>
    </source>
</evidence>
<feature type="binding site" evidence="8">
    <location>
        <position position="62"/>
    </location>
    <ligand>
        <name>Mg(2+)</name>
        <dbReference type="ChEBI" id="CHEBI:18420"/>
    </ligand>
</feature>
<evidence type="ECO:0000256" key="5">
    <source>
        <dbReference type="ARBA" id="ARBA00022842"/>
    </source>
</evidence>
<dbReference type="NCBIfam" id="TIGR00556">
    <property type="entry name" value="pantethn_trn"/>
    <property type="match status" value="1"/>
</dbReference>
<dbReference type="NCBIfam" id="TIGR00516">
    <property type="entry name" value="acpS"/>
    <property type="match status" value="1"/>
</dbReference>
<feature type="domain" description="4'-phosphopantetheinyl transferase" evidence="9">
    <location>
        <begin position="4"/>
        <end position="125"/>
    </location>
</feature>
<organism evidence="10 11">
    <name type="scientific">Robbsia betulipollinis</name>
    <dbReference type="NCBI Taxonomy" id="2981849"/>
    <lineage>
        <taxon>Bacteria</taxon>
        <taxon>Pseudomonadati</taxon>
        <taxon>Pseudomonadota</taxon>
        <taxon>Betaproteobacteria</taxon>
        <taxon>Burkholderiales</taxon>
        <taxon>Burkholderiaceae</taxon>
        <taxon>Robbsia</taxon>
    </lineage>
</organism>
<feature type="binding site" evidence="8">
    <location>
        <position position="8"/>
    </location>
    <ligand>
        <name>Mg(2+)</name>
        <dbReference type="ChEBI" id="CHEBI:18420"/>
    </ligand>
</feature>
<keyword evidence="7 8" id="KW-0275">Fatty acid biosynthesis</keyword>
<comment type="subcellular location">
    <subcellularLocation>
        <location evidence="8">Cytoplasm</location>
    </subcellularLocation>
</comment>
<protein>
    <recommendedName>
        <fullName evidence="8">Holo-[acyl-carrier-protein] synthase</fullName>
        <shortName evidence="8">Holo-ACP synthase</shortName>
        <ecNumber evidence="8">2.7.8.7</ecNumber>
    </recommendedName>
    <alternativeName>
        <fullName evidence="8">4'-phosphopantetheinyl transferase AcpS</fullName>
    </alternativeName>
</protein>
<evidence type="ECO:0000313" key="10">
    <source>
        <dbReference type="EMBL" id="MCY0388544.1"/>
    </source>
</evidence>
<dbReference type="RefSeq" id="WP_267848437.1">
    <property type="nucleotide sequence ID" value="NZ_JAPMXC010000005.1"/>
</dbReference>
<keyword evidence="1 8" id="KW-0444">Lipid biosynthesis</keyword>
<accession>A0ABT3ZPQ9</accession>
<keyword evidence="11" id="KW-1185">Reference proteome</keyword>
<dbReference type="InterPro" id="IPR004568">
    <property type="entry name" value="Ppantetheine-prot_Trfase_dom"/>
</dbReference>
<dbReference type="InterPro" id="IPR037143">
    <property type="entry name" value="4-PPantetheinyl_Trfase_dom_sf"/>
</dbReference>
<dbReference type="InterPro" id="IPR008278">
    <property type="entry name" value="4-PPantetheinyl_Trfase_dom"/>
</dbReference>
<dbReference type="GO" id="GO:0008897">
    <property type="term" value="F:holo-[acyl-carrier-protein] synthase activity"/>
    <property type="evidence" value="ECO:0007669"/>
    <property type="project" value="UniProtKB-EC"/>
</dbReference>
<comment type="caution">
    <text evidence="10">The sequence shown here is derived from an EMBL/GenBank/DDBJ whole genome shotgun (WGS) entry which is preliminary data.</text>
</comment>
<evidence type="ECO:0000259" key="9">
    <source>
        <dbReference type="Pfam" id="PF01648"/>
    </source>
</evidence>
<sequence>MIHGIGSDIIDIRRVAGVLERTRGRFAEKVLGPEELAIYAARRARSAPRGLAYLATRFAVKEAFSKAIGTGIHWPMTWRAVQTLNAASGAPLVVPNGALREWVEARGLSFHVTLSDEQDYAIAYVIAERREALTETATQATTQATRQPHAAS</sequence>
<keyword evidence="6 8" id="KW-0443">Lipid metabolism</keyword>
<comment type="catalytic activity">
    <reaction evidence="8">
        <text>apo-[ACP] + CoA = holo-[ACP] + adenosine 3',5'-bisphosphate + H(+)</text>
        <dbReference type="Rhea" id="RHEA:12068"/>
        <dbReference type="Rhea" id="RHEA-COMP:9685"/>
        <dbReference type="Rhea" id="RHEA-COMP:9690"/>
        <dbReference type="ChEBI" id="CHEBI:15378"/>
        <dbReference type="ChEBI" id="CHEBI:29999"/>
        <dbReference type="ChEBI" id="CHEBI:57287"/>
        <dbReference type="ChEBI" id="CHEBI:58343"/>
        <dbReference type="ChEBI" id="CHEBI:64479"/>
        <dbReference type="EC" id="2.7.8.7"/>
    </reaction>
</comment>
<evidence type="ECO:0000313" key="11">
    <source>
        <dbReference type="Proteomes" id="UP001082899"/>
    </source>
</evidence>
<evidence type="ECO:0000256" key="4">
    <source>
        <dbReference type="ARBA" id="ARBA00022832"/>
    </source>
</evidence>
<dbReference type="Proteomes" id="UP001082899">
    <property type="component" value="Unassembled WGS sequence"/>
</dbReference>
<keyword evidence="8" id="KW-0963">Cytoplasm</keyword>
<evidence type="ECO:0000256" key="6">
    <source>
        <dbReference type="ARBA" id="ARBA00023098"/>
    </source>
</evidence>
<dbReference type="Pfam" id="PF01648">
    <property type="entry name" value="ACPS"/>
    <property type="match status" value="1"/>
</dbReference>
<proteinExistence type="inferred from homology"/>
<keyword evidence="2 8" id="KW-0808">Transferase</keyword>
<evidence type="ECO:0000256" key="2">
    <source>
        <dbReference type="ARBA" id="ARBA00022679"/>
    </source>
</evidence>
<reference evidence="10" key="1">
    <citation type="submission" date="2022-11" db="EMBL/GenBank/DDBJ databases">
        <title>Robbsia betulipollinis sp. nov., isolated from pollen of birch (Betula pendula).</title>
        <authorList>
            <person name="Shi H."/>
            <person name="Ambika Manirajan B."/>
            <person name="Ratering S."/>
            <person name="Geissler-Plaum R."/>
            <person name="Schnell S."/>
        </authorList>
    </citation>
    <scope>NUCLEOTIDE SEQUENCE</scope>
    <source>
        <strain evidence="10">Bb-Pol-6</strain>
    </source>
</reference>
<evidence type="ECO:0000256" key="7">
    <source>
        <dbReference type="ARBA" id="ARBA00023160"/>
    </source>
</evidence>
<comment type="cofactor">
    <cofactor evidence="8">
        <name>Mg(2+)</name>
        <dbReference type="ChEBI" id="CHEBI:18420"/>
    </cofactor>
</comment>
<dbReference type="HAMAP" id="MF_00101">
    <property type="entry name" value="AcpS"/>
    <property type="match status" value="1"/>
</dbReference>
<dbReference type="InterPro" id="IPR002582">
    <property type="entry name" value="ACPS"/>
</dbReference>
<gene>
    <name evidence="8 10" type="primary">acpS</name>
    <name evidence="10" type="ORF">OVY01_15260</name>
</gene>
<evidence type="ECO:0000256" key="8">
    <source>
        <dbReference type="HAMAP-Rule" id="MF_00101"/>
    </source>
</evidence>
<dbReference type="SUPFAM" id="SSF56214">
    <property type="entry name" value="4'-phosphopantetheinyl transferase"/>
    <property type="match status" value="1"/>
</dbReference>